<evidence type="ECO:0000313" key="2">
    <source>
        <dbReference type="Proteomes" id="UP000285961"/>
    </source>
</evidence>
<dbReference type="AlphaFoldDB" id="A0A419F196"/>
<organism evidence="1 2">
    <name type="scientific">Candidatus Abyssobacteria bacterium SURF_17</name>
    <dbReference type="NCBI Taxonomy" id="2093361"/>
    <lineage>
        <taxon>Bacteria</taxon>
        <taxon>Pseudomonadati</taxon>
        <taxon>Candidatus Hydrogenedentota</taxon>
        <taxon>Candidatus Abyssobacteria</taxon>
    </lineage>
</organism>
<evidence type="ECO:0000313" key="1">
    <source>
        <dbReference type="EMBL" id="RJP71970.1"/>
    </source>
</evidence>
<protein>
    <submittedName>
        <fullName evidence="1">Uncharacterized protein</fullName>
    </submittedName>
</protein>
<comment type="caution">
    <text evidence="1">The sequence shown here is derived from an EMBL/GenBank/DDBJ whole genome shotgun (WGS) entry which is preliminary data.</text>
</comment>
<dbReference type="EMBL" id="QZKI01000052">
    <property type="protein sequence ID" value="RJP71970.1"/>
    <property type="molecule type" value="Genomic_DNA"/>
</dbReference>
<sequence length="82" mass="9145">MSSCPHEWVPERDDGYFNLMRESPAIVAASHGAGPARICFIFRIAGQIHLPHLRSGKFAIVVDEREFIAEPAFNLLMAGKLH</sequence>
<proteinExistence type="predicted"/>
<accession>A0A419F196</accession>
<dbReference type="Proteomes" id="UP000285961">
    <property type="component" value="Unassembled WGS sequence"/>
</dbReference>
<reference evidence="1 2" key="1">
    <citation type="journal article" date="2017" name="ISME J.">
        <title>Energy and carbon metabolisms in a deep terrestrial subsurface fluid microbial community.</title>
        <authorList>
            <person name="Momper L."/>
            <person name="Jungbluth S.P."/>
            <person name="Lee M.D."/>
            <person name="Amend J.P."/>
        </authorList>
    </citation>
    <scope>NUCLEOTIDE SEQUENCE [LARGE SCALE GENOMIC DNA]</scope>
    <source>
        <strain evidence="1">SURF_17</strain>
    </source>
</reference>
<gene>
    <name evidence="1" type="ORF">C4532_06745</name>
</gene>
<name>A0A419F196_9BACT</name>